<evidence type="ECO:0000256" key="1">
    <source>
        <dbReference type="SAM" id="MobiDB-lite"/>
    </source>
</evidence>
<dbReference type="AlphaFoldDB" id="A0A0P9LH18"/>
<sequence>MARHHNILEEVLPTPSDRERDRRRIEKAITEYFSRGGSVQRVKADQHVNDPSLLINAEKATPLKEWPAPRAKKESTVFNETELARLLKAHCTAGSSLASAAATLGQTKKRCQTIARRYHIPFRSAAFSKTRART</sequence>
<evidence type="ECO:0000313" key="2">
    <source>
        <dbReference type="EMBL" id="RMN13931.1"/>
    </source>
</evidence>
<dbReference type="EMBL" id="RBOV01000076">
    <property type="protein sequence ID" value="RMN13931.1"/>
    <property type="molecule type" value="Genomic_DNA"/>
</dbReference>
<accession>A0A0P9LH18</accession>
<proteinExistence type="predicted"/>
<evidence type="ECO:0000313" key="3">
    <source>
        <dbReference type="EMBL" id="RMU11030.1"/>
    </source>
</evidence>
<feature type="region of interest" description="Disordered" evidence="1">
    <location>
        <begin position="1"/>
        <end position="20"/>
    </location>
</feature>
<comment type="caution">
    <text evidence="2">The sequence shown here is derived from an EMBL/GenBank/DDBJ whole genome shotgun (WGS) entry which is preliminary data.</text>
</comment>
<dbReference type="Proteomes" id="UP000274212">
    <property type="component" value="Unassembled WGS sequence"/>
</dbReference>
<evidence type="ECO:0000313" key="5">
    <source>
        <dbReference type="Proteomes" id="UP000274212"/>
    </source>
</evidence>
<dbReference type="EMBL" id="RBTT01000071">
    <property type="protein sequence ID" value="RMU11030.1"/>
    <property type="molecule type" value="Genomic_DNA"/>
</dbReference>
<name>A0A0P9LH18_9PSED</name>
<organism evidence="2 4">
    <name type="scientific">Pseudomonas syringae pv. coriandricola</name>
    <dbReference type="NCBI Taxonomy" id="264453"/>
    <lineage>
        <taxon>Bacteria</taxon>
        <taxon>Pseudomonadati</taxon>
        <taxon>Pseudomonadota</taxon>
        <taxon>Gammaproteobacteria</taxon>
        <taxon>Pseudomonadales</taxon>
        <taxon>Pseudomonadaceae</taxon>
        <taxon>Pseudomonas</taxon>
    </lineage>
</organism>
<dbReference type="Proteomes" id="UP000271468">
    <property type="component" value="Unassembled WGS sequence"/>
</dbReference>
<reference evidence="4 5" key="1">
    <citation type="submission" date="2018-08" db="EMBL/GenBank/DDBJ databases">
        <title>Recombination of ecologically and evolutionarily significant loci maintains genetic cohesion in the Pseudomonas syringae species complex.</title>
        <authorList>
            <person name="Dillon M."/>
            <person name="Thakur S."/>
            <person name="Almeida R.N.D."/>
            <person name="Weir B.S."/>
            <person name="Guttman D.S."/>
        </authorList>
    </citation>
    <scope>NUCLEOTIDE SEQUENCE [LARGE SCALE GENOMIC DNA]</scope>
    <source>
        <strain evidence="2 4">ICMP 12341</strain>
        <strain evidence="3 5">ICMP 9829</strain>
    </source>
</reference>
<dbReference type="RefSeq" id="WP_054068295.1">
    <property type="nucleotide sequence ID" value="NZ_LJPZ01000213.1"/>
</dbReference>
<protein>
    <submittedName>
        <fullName evidence="2">Uncharacterized protein</fullName>
    </submittedName>
</protein>
<evidence type="ECO:0000313" key="4">
    <source>
        <dbReference type="Proteomes" id="UP000271468"/>
    </source>
</evidence>
<gene>
    <name evidence="3" type="ORF">ALP36_01239</name>
    <name evidence="2" type="ORF">ALQ65_01992</name>
</gene>